<name>A0A0A9FX56_ARUDO</name>
<protein>
    <submittedName>
        <fullName evidence="1">Uncharacterized protein</fullName>
    </submittedName>
</protein>
<accession>A0A0A9FX56</accession>
<organism evidence="1">
    <name type="scientific">Arundo donax</name>
    <name type="common">Giant reed</name>
    <name type="synonym">Donax arundinaceus</name>
    <dbReference type="NCBI Taxonomy" id="35708"/>
    <lineage>
        <taxon>Eukaryota</taxon>
        <taxon>Viridiplantae</taxon>
        <taxon>Streptophyta</taxon>
        <taxon>Embryophyta</taxon>
        <taxon>Tracheophyta</taxon>
        <taxon>Spermatophyta</taxon>
        <taxon>Magnoliopsida</taxon>
        <taxon>Liliopsida</taxon>
        <taxon>Poales</taxon>
        <taxon>Poaceae</taxon>
        <taxon>PACMAD clade</taxon>
        <taxon>Arundinoideae</taxon>
        <taxon>Arundineae</taxon>
        <taxon>Arundo</taxon>
    </lineage>
</organism>
<dbReference type="AlphaFoldDB" id="A0A0A9FX56"/>
<evidence type="ECO:0000313" key="1">
    <source>
        <dbReference type="EMBL" id="JAE15804.1"/>
    </source>
</evidence>
<reference evidence="1" key="1">
    <citation type="submission" date="2014-09" db="EMBL/GenBank/DDBJ databases">
        <authorList>
            <person name="Magalhaes I.L.F."/>
            <person name="Oliveira U."/>
            <person name="Santos F.R."/>
            <person name="Vidigal T.H.D.A."/>
            <person name="Brescovit A.D."/>
            <person name="Santos A.J."/>
        </authorList>
    </citation>
    <scope>NUCLEOTIDE SEQUENCE</scope>
    <source>
        <tissue evidence="1">Shoot tissue taken approximately 20 cm above the soil surface</tissue>
    </source>
</reference>
<dbReference type="EMBL" id="GBRH01182092">
    <property type="protein sequence ID" value="JAE15804.1"/>
    <property type="molecule type" value="Transcribed_RNA"/>
</dbReference>
<sequence>MLAMSLEMSNALAEAPIMITTYISMQHMEMHNRRRNH</sequence>
<reference evidence="1" key="2">
    <citation type="journal article" date="2015" name="Data Brief">
        <title>Shoot transcriptome of the giant reed, Arundo donax.</title>
        <authorList>
            <person name="Barrero R.A."/>
            <person name="Guerrero F.D."/>
            <person name="Moolhuijzen P."/>
            <person name="Goolsby J.A."/>
            <person name="Tidwell J."/>
            <person name="Bellgard S.E."/>
            <person name="Bellgard M.I."/>
        </authorList>
    </citation>
    <scope>NUCLEOTIDE SEQUENCE</scope>
    <source>
        <tissue evidence="1">Shoot tissue taken approximately 20 cm above the soil surface</tissue>
    </source>
</reference>
<proteinExistence type="predicted"/>